<organism evidence="3 4">
    <name type="scientific">Tenacibaculum discolor</name>
    <dbReference type="NCBI Taxonomy" id="361581"/>
    <lineage>
        <taxon>Bacteria</taxon>
        <taxon>Pseudomonadati</taxon>
        <taxon>Bacteroidota</taxon>
        <taxon>Flavobacteriia</taxon>
        <taxon>Flavobacteriales</taxon>
        <taxon>Flavobacteriaceae</taxon>
        <taxon>Tenacibaculum</taxon>
    </lineage>
</organism>
<dbReference type="Proteomes" id="UP000222163">
    <property type="component" value="Unassembled WGS sequence"/>
</dbReference>
<name>A0A2G1BRC1_9FLAO</name>
<keyword evidence="2" id="KW-0560">Oxidoreductase</keyword>
<proteinExistence type="predicted"/>
<dbReference type="EMBL" id="JAUYVU010000003">
    <property type="protein sequence ID" value="MDP2540841.1"/>
    <property type="molecule type" value="Genomic_DNA"/>
</dbReference>
<dbReference type="SUPFAM" id="SSF54909">
    <property type="entry name" value="Dimeric alpha+beta barrel"/>
    <property type="match status" value="1"/>
</dbReference>
<dbReference type="InterPro" id="IPR011008">
    <property type="entry name" value="Dimeric_a/b-barrel"/>
</dbReference>
<evidence type="ECO:0000313" key="2">
    <source>
        <dbReference type="EMBL" id="MDP2540841.1"/>
    </source>
</evidence>
<evidence type="ECO:0000313" key="3">
    <source>
        <dbReference type="EMBL" id="PHN96538.1"/>
    </source>
</evidence>
<dbReference type="PANTHER" id="PTHR33336">
    <property type="entry name" value="QUINOL MONOOXYGENASE YGIN-RELATED"/>
    <property type="match status" value="1"/>
</dbReference>
<dbReference type="Gene3D" id="3.30.70.100">
    <property type="match status" value="1"/>
</dbReference>
<evidence type="ECO:0000259" key="1">
    <source>
        <dbReference type="PROSITE" id="PS51725"/>
    </source>
</evidence>
<gene>
    <name evidence="3" type="ORF">CSC81_14400</name>
    <name evidence="2" type="ORF">Q8W23_05060</name>
</gene>
<dbReference type="PROSITE" id="PS51725">
    <property type="entry name" value="ABM"/>
    <property type="match status" value="1"/>
</dbReference>
<dbReference type="Proteomes" id="UP001242342">
    <property type="component" value="Unassembled WGS sequence"/>
</dbReference>
<dbReference type="InterPro" id="IPR007138">
    <property type="entry name" value="ABM_dom"/>
</dbReference>
<keyword evidence="2" id="KW-0503">Monooxygenase</keyword>
<accession>A0A2G1BRC1</accession>
<keyword evidence="5" id="KW-1185">Reference proteome</keyword>
<dbReference type="AlphaFoldDB" id="A0A2G1BRC1"/>
<reference evidence="3" key="2">
    <citation type="submission" date="2017-10" db="EMBL/GenBank/DDBJ databases">
        <authorList>
            <person name="Enke T.N."/>
            <person name="Cordero O.X."/>
        </authorList>
    </citation>
    <scope>NUCLEOTIDE SEQUENCE</scope>
    <source>
        <strain evidence="3">4G03</strain>
    </source>
</reference>
<dbReference type="Pfam" id="PF03992">
    <property type="entry name" value="ABM"/>
    <property type="match status" value="1"/>
</dbReference>
<reference evidence="2 5" key="3">
    <citation type="submission" date="2023-07" db="EMBL/GenBank/DDBJ databases">
        <title>Genome content predicts the carbon catabolic preferences of heterotrophic bacteria.</title>
        <authorList>
            <person name="Gralka M."/>
        </authorList>
    </citation>
    <scope>NUCLEOTIDE SEQUENCE [LARGE SCALE GENOMIC DNA]</scope>
    <source>
        <strain evidence="2 5">4G03</strain>
    </source>
</reference>
<comment type="caution">
    <text evidence="3">The sequence shown here is derived from an EMBL/GenBank/DDBJ whole genome shotgun (WGS) entry which is preliminary data.</text>
</comment>
<evidence type="ECO:0000313" key="4">
    <source>
        <dbReference type="Proteomes" id="UP000222163"/>
    </source>
</evidence>
<dbReference type="PANTHER" id="PTHR33336:SF15">
    <property type="entry name" value="ABM DOMAIN-CONTAINING PROTEIN"/>
    <property type="match status" value="1"/>
</dbReference>
<dbReference type="EC" id="1.-.-.-" evidence="2"/>
<dbReference type="RefSeq" id="WP_099216434.1">
    <property type="nucleotide sequence ID" value="NZ_JAUYVU010000003.1"/>
</dbReference>
<dbReference type="InterPro" id="IPR050744">
    <property type="entry name" value="AI-2_Isomerase_LsrG"/>
</dbReference>
<evidence type="ECO:0000313" key="5">
    <source>
        <dbReference type="Proteomes" id="UP001242342"/>
    </source>
</evidence>
<sequence>MQKVIIAQITIQQGKENDFLKLAVEMVKTSNTETGCITYQLHKDLFSEGNYLFYEEYIDSKAVDAHNNSAHFHQFIKDITPLIIKEPIINIY</sequence>
<protein>
    <submittedName>
        <fullName evidence="2">Quinol monooxygenase</fullName>
        <ecNumber evidence="2">1.-.-.-</ecNumber>
    </submittedName>
</protein>
<feature type="domain" description="ABM" evidence="1">
    <location>
        <begin position="3"/>
        <end position="92"/>
    </location>
</feature>
<dbReference type="GO" id="GO:0004497">
    <property type="term" value="F:monooxygenase activity"/>
    <property type="evidence" value="ECO:0007669"/>
    <property type="project" value="UniProtKB-KW"/>
</dbReference>
<dbReference type="EMBL" id="PDUU01000016">
    <property type="protein sequence ID" value="PHN96538.1"/>
    <property type="molecule type" value="Genomic_DNA"/>
</dbReference>
<reference evidence="3 4" key="1">
    <citation type="journal article" date="2016" name="Nat. Commun.">
        <title>Microbial interactions lead to rapid micro-scale successions on model marine particles.</title>
        <authorList>
            <person name="Datta M.S."/>
            <person name="Sliwerska E."/>
            <person name="Gore J."/>
            <person name="Polz M.F."/>
            <person name="Cordero O.X."/>
        </authorList>
    </citation>
    <scope>NUCLEOTIDE SEQUENCE [LARGE SCALE GENOMIC DNA]</scope>
    <source>
        <strain evidence="3 4">4G03</strain>
    </source>
</reference>